<dbReference type="Proteomes" id="UP001152622">
    <property type="component" value="Chromosome 12"/>
</dbReference>
<gene>
    <name evidence="2" type="ORF">SKAU_G00303070</name>
</gene>
<evidence type="ECO:0000313" key="2">
    <source>
        <dbReference type="EMBL" id="KAJ8346114.1"/>
    </source>
</evidence>
<dbReference type="EMBL" id="JAINUF010000012">
    <property type="protein sequence ID" value="KAJ8346114.1"/>
    <property type="molecule type" value="Genomic_DNA"/>
</dbReference>
<evidence type="ECO:0000313" key="3">
    <source>
        <dbReference type="Proteomes" id="UP001152622"/>
    </source>
</evidence>
<feature type="region of interest" description="Disordered" evidence="1">
    <location>
        <begin position="1"/>
        <end position="25"/>
    </location>
</feature>
<organism evidence="2 3">
    <name type="scientific">Synaphobranchus kaupii</name>
    <name type="common">Kaup's arrowtooth eel</name>
    <dbReference type="NCBI Taxonomy" id="118154"/>
    <lineage>
        <taxon>Eukaryota</taxon>
        <taxon>Metazoa</taxon>
        <taxon>Chordata</taxon>
        <taxon>Craniata</taxon>
        <taxon>Vertebrata</taxon>
        <taxon>Euteleostomi</taxon>
        <taxon>Actinopterygii</taxon>
        <taxon>Neopterygii</taxon>
        <taxon>Teleostei</taxon>
        <taxon>Anguilliformes</taxon>
        <taxon>Synaphobranchidae</taxon>
        <taxon>Synaphobranchus</taxon>
    </lineage>
</organism>
<evidence type="ECO:0000256" key="1">
    <source>
        <dbReference type="SAM" id="MobiDB-lite"/>
    </source>
</evidence>
<dbReference type="AlphaFoldDB" id="A0A9Q1EW39"/>
<feature type="compositionally biased region" description="Basic and acidic residues" evidence="1">
    <location>
        <begin position="1"/>
        <end position="15"/>
    </location>
</feature>
<accession>A0A9Q1EW39</accession>
<name>A0A9Q1EW39_SYNKA</name>
<feature type="region of interest" description="Disordered" evidence="1">
    <location>
        <begin position="109"/>
        <end position="174"/>
    </location>
</feature>
<keyword evidence="3" id="KW-1185">Reference proteome</keyword>
<proteinExistence type="predicted"/>
<comment type="caution">
    <text evidence="2">The sequence shown here is derived from an EMBL/GenBank/DDBJ whole genome shotgun (WGS) entry which is preliminary data.</text>
</comment>
<sequence>MQRVHLEGSGRRTGEVPRGQGNSGFWLTGLPRSQISRGQVDNFAGLKQRWHGPKHNRSTPCRAPEHAGGLYAGCLIRDWAVDLATASGGTAELWQMCVRLRRGTAFPSSPSAKTAGCDLNGRDGTRRGGAGRGPPSLHGRLLNASRPGALRVSGSGFSRKTAPGSECRTGTGSDIRRYRIPGQTERDGDVENLHMRAAVGLLSQRSAGKQIGVFL</sequence>
<protein>
    <submittedName>
        <fullName evidence="2">Uncharacterized protein</fullName>
    </submittedName>
</protein>
<reference evidence="2" key="1">
    <citation type="journal article" date="2023" name="Science">
        <title>Genome structures resolve the early diversification of teleost fishes.</title>
        <authorList>
            <person name="Parey E."/>
            <person name="Louis A."/>
            <person name="Montfort J."/>
            <person name="Bouchez O."/>
            <person name="Roques C."/>
            <person name="Iampietro C."/>
            <person name="Lluch J."/>
            <person name="Castinel A."/>
            <person name="Donnadieu C."/>
            <person name="Desvignes T."/>
            <person name="Floi Bucao C."/>
            <person name="Jouanno E."/>
            <person name="Wen M."/>
            <person name="Mejri S."/>
            <person name="Dirks R."/>
            <person name="Jansen H."/>
            <person name="Henkel C."/>
            <person name="Chen W.J."/>
            <person name="Zahm M."/>
            <person name="Cabau C."/>
            <person name="Klopp C."/>
            <person name="Thompson A.W."/>
            <person name="Robinson-Rechavi M."/>
            <person name="Braasch I."/>
            <person name="Lecointre G."/>
            <person name="Bobe J."/>
            <person name="Postlethwait J.H."/>
            <person name="Berthelot C."/>
            <person name="Roest Crollius H."/>
            <person name="Guiguen Y."/>
        </authorList>
    </citation>
    <scope>NUCLEOTIDE SEQUENCE</scope>
    <source>
        <strain evidence="2">WJC10195</strain>
    </source>
</reference>